<dbReference type="SUPFAM" id="SSF52540">
    <property type="entry name" value="P-loop containing nucleoside triphosphate hydrolases"/>
    <property type="match status" value="1"/>
</dbReference>
<dbReference type="InterPro" id="IPR017871">
    <property type="entry name" value="ABC_transporter-like_CS"/>
</dbReference>
<gene>
    <name evidence="9" type="ORF">SAMN05421831_10296</name>
</gene>
<evidence type="ECO:0000256" key="2">
    <source>
        <dbReference type="ARBA" id="ARBA00005417"/>
    </source>
</evidence>
<dbReference type="Proteomes" id="UP000242999">
    <property type="component" value="Unassembled WGS sequence"/>
</dbReference>
<reference evidence="10" key="1">
    <citation type="submission" date="2016-10" db="EMBL/GenBank/DDBJ databases">
        <authorList>
            <person name="Varghese N."/>
            <person name="Submissions S."/>
        </authorList>
    </citation>
    <scope>NUCLEOTIDE SEQUENCE [LARGE SCALE GENOMIC DNA]</scope>
    <source>
        <strain evidence="10">DSM 7165</strain>
    </source>
</reference>
<keyword evidence="6 9" id="KW-0067">ATP-binding</keyword>
<dbReference type="InterPro" id="IPR003439">
    <property type="entry name" value="ABC_transporter-like_ATP-bd"/>
</dbReference>
<dbReference type="InterPro" id="IPR050166">
    <property type="entry name" value="ABC_transporter_ATP-bind"/>
</dbReference>
<keyword evidence="4" id="KW-1003">Cell membrane</keyword>
<accession>A0A1H6QQ42</accession>
<dbReference type="Gene3D" id="3.40.50.300">
    <property type="entry name" value="P-loop containing nucleotide triphosphate hydrolases"/>
    <property type="match status" value="1"/>
</dbReference>
<keyword evidence="10" id="KW-1185">Reference proteome</keyword>
<dbReference type="RefSeq" id="WP_093308445.1">
    <property type="nucleotide sequence ID" value="NZ_FNYH01000002.1"/>
</dbReference>
<dbReference type="GO" id="GO:0005886">
    <property type="term" value="C:plasma membrane"/>
    <property type="evidence" value="ECO:0007669"/>
    <property type="project" value="UniProtKB-SubCell"/>
</dbReference>
<evidence type="ECO:0000256" key="4">
    <source>
        <dbReference type="ARBA" id="ARBA00022475"/>
    </source>
</evidence>
<dbReference type="PROSITE" id="PS00211">
    <property type="entry name" value="ABC_TRANSPORTER_1"/>
    <property type="match status" value="1"/>
</dbReference>
<evidence type="ECO:0000313" key="10">
    <source>
        <dbReference type="Proteomes" id="UP000242999"/>
    </source>
</evidence>
<dbReference type="GO" id="GO:0016887">
    <property type="term" value="F:ATP hydrolysis activity"/>
    <property type="evidence" value="ECO:0007669"/>
    <property type="project" value="InterPro"/>
</dbReference>
<evidence type="ECO:0000256" key="3">
    <source>
        <dbReference type="ARBA" id="ARBA00022448"/>
    </source>
</evidence>
<dbReference type="AlphaFoldDB" id="A0A1H6QQ42"/>
<keyword evidence="3" id="KW-0813">Transport</keyword>
<comment type="subcellular location">
    <subcellularLocation>
        <location evidence="1">Cell membrane</location>
        <topology evidence="1">Peripheral membrane protein</topology>
    </subcellularLocation>
</comment>
<dbReference type="OrthoDB" id="9776369at2"/>
<evidence type="ECO:0000256" key="1">
    <source>
        <dbReference type="ARBA" id="ARBA00004202"/>
    </source>
</evidence>
<organism evidence="9 10">
    <name type="scientific">Allopseudospirillum japonicum</name>
    <dbReference type="NCBI Taxonomy" id="64971"/>
    <lineage>
        <taxon>Bacteria</taxon>
        <taxon>Pseudomonadati</taxon>
        <taxon>Pseudomonadota</taxon>
        <taxon>Gammaproteobacteria</taxon>
        <taxon>Oceanospirillales</taxon>
        <taxon>Oceanospirillaceae</taxon>
        <taxon>Allopseudospirillum</taxon>
    </lineage>
</organism>
<evidence type="ECO:0000313" key="9">
    <source>
        <dbReference type="EMBL" id="SEI45673.1"/>
    </source>
</evidence>
<dbReference type="PANTHER" id="PTHR42788">
    <property type="entry name" value="TAURINE IMPORT ATP-BINDING PROTEIN-RELATED"/>
    <property type="match status" value="1"/>
</dbReference>
<keyword evidence="7" id="KW-0472">Membrane</keyword>
<dbReference type="InterPro" id="IPR003593">
    <property type="entry name" value="AAA+_ATPase"/>
</dbReference>
<dbReference type="EMBL" id="FNYH01000002">
    <property type="protein sequence ID" value="SEI45673.1"/>
    <property type="molecule type" value="Genomic_DNA"/>
</dbReference>
<comment type="similarity">
    <text evidence="2">Belongs to the ABC transporter superfamily.</text>
</comment>
<dbReference type="STRING" id="64971.SAMN05421831_10296"/>
<dbReference type="InterPro" id="IPR027417">
    <property type="entry name" value="P-loop_NTPase"/>
</dbReference>
<dbReference type="PROSITE" id="PS50893">
    <property type="entry name" value="ABC_TRANSPORTER_2"/>
    <property type="match status" value="1"/>
</dbReference>
<feature type="domain" description="ABC transporter" evidence="8">
    <location>
        <begin position="2"/>
        <end position="249"/>
    </location>
</feature>
<dbReference type="PANTHER" id="PTHR42788:SF7">
    <property type="entry name" value="NITRATE ABC TRANSPORTER ATP-BINDING PROTEIN"/>
    <property type="match status" value="1"/>
</dbReference>
<proteinExistence type="inferred from homology"/>
<sequence length="264" mass="29095">MLRIEGLSLVFHPNTPLQKQVFKDFNLSIPHGQFVTLIGSNGAGKSSLLNAIAGEVHPQAGRLYVGERDISALATHQRAPWIARVFQDPMAGTCEHLSIEENLALAIKRGQKRHLNRALKYEYRQIFCERLASLGLGLENRLQDLMGQLSGGQRQAVSLLMATLQPLDILLLDEHTAALDPKTAAFVLNLTAQIVKQQNLTVLMVTHSMRQALAVGDRTLMLHEGKLVFDVSGEQRKALEVKDLLALFSHNVGEELSDDALLLG</sequence>
<dbReference type="Pfam" id="PF00005">
    <property type="entry name" value="ABC_tran"/>
    <property type="match status" value="1"/>
</dbReference>
<name>A0A1H6QQ42_9GAMM</name>
<evidence type="ECO:0000256" key="7">
    <source>
        <dbReference type="ARBA" id="ARBA00023136"/>
    </source>
</evidence>
<protein>
    <submittedName>
        <fullName evidence="9">Putative ABC transport system ATP-binding protein</fullName>
    </submittedName>
</protein>
<dbReference type="SMART" id="SM00382">
    <property type="entry name" value="AAA"/>
    <property type="match status" value="1"/>
</dbReference>
<evidence type="ECO:0000256" key="6">
    <source>
        <dbReference type="ARBA" id="ARBA00022840"/>
    </source>
</evidence>
<evidence type="ECO:0000256" key="5">
    <source>
        <dbReference type="ARBA" id="ARBA00022741"/>
    </source>
</evidence>
<dbReference type="GO" id="GO:0005524">
    <property type="term" value="F:ATP binding"/>
    <property type="evidence" value="ECO:0007669"/>
    <property type="project" value="UniProtKB-KW"/>
</dbReference>
<keyword evidence="5" id="KW-0547">Nucleotide-binding</keyword>
<evidence type="ECO:0000259" key="8">
    <source>
        <dbReference type="PROSITE" id="PS50893"/>
    </source>
</evidence>